<feature type="transmembrane region" description="Helical" evidence="2">
    <location>
        <begin position="65"/>
        <end position="86"/>
    </location>
</feature>
<dbReference type="SUPFAM" id="SSF51161">
    <property type="entry name" value="Trimeric LpxA-like enzymes"/>
    <property type="match status" value="1"/>
</dbReference>
<feature type="compositionally biased region" description="Basic and acidic residues" evidence="1">
    <location>
        <begin position="187"/>
        <end position="206"/>
    </location>
</feature>
<evidence type="ECO:0000313" key="4">
    <source>
        <dbReference type="Proteomes" id="UP001597024"/>
    </source>
</evidence>
<reference evidence="4" key="1">
    <citation type="journal article" date="2019" name="Int. J. Syst. Evol. Microbiol.">
        <title>The Global Catalogue of Microorganisms (GCM) 10K type strain sequencing project: providing services to taxonomists for standard genome sequencing and annotation.</title>
        <authorList>
            <consortium name="The Broad Institute Genomics Platform"/>
            <consortium name="The Broad Institute Genome Sequencing Center for Infectious Disease"/>
            <person name="Wu L."/>
            <person name="Ma J."/>
        </authorList>
    </citation>
    <scope>NUCLEOTIDE SEQUENCE [LARGE SCALE GENOMIC DNA]</scope>
    <source>
        <strain evidence="4">CCUG 62974</strain>
    </source>
</reference>
<gene>
    <name evidence="3" type="ORF">ACFQ08_43695</name>
</gene>
<accession>A0ABW3E7M4</accession>
<feature type="transmembrane region" description="Helical" evidence="2">
    <location>
        <begin position="20"/>
        <end position="44"/>
    </location>
</feature>
<keyword evidence="2" id="KW-0812">Transmembrane</keyword>
<dbReference type="EMBL" id="JBHTHX010003233">
    <property type="protein sequence ID" value="MFD0891497.1"/>
    <property type="molecule type" value="Genomic_DNA"/>
</dbReference>
<feature type="region of interest" description="Disordered" evidence="1">
    <location>
        <begin position="172"/>
        <end position="206"/>
    </location>
</feature>
<organism evidence="3 4">
    <name type="scientific">Streptosporangium algeriense</name>
    <dbReference type="NCBI Taxonomy" id="1682748"/>
    <lineage>
        <taxon>Bacteria</taxon>
        <taxon>Bacillati</taxon>
        <taxon>Actinomycetota</taxon>
        <taxon>Actinomycetes</taxon>
        <taxon>Streptosporangiales</taxon>
        <taxon>Streptosporangiaceae</taxon>
        <taxon>Streptosporangium</taxon>
    </lineage>
</organism>
<keyword evidence="2" id="KW-1133">Transmembrane helix</keyword>
<evidence type="ECO:0000313" key="3">
    <source>
        <dbReference type="EMBL" id="MFD0891497.1"/>
    </source>
</evidence>
<feature type="non-terminal residue" evidence="3">
    <location>
        <position position="1"/>
    </location>
</feature>
<evidence type="ECO:0000256" key="1">
    <source>
        <dbReference type="SAM" id="MobiDB-lite"/>
    </source>
</evidence>
<dbReference type="InterPro" id="IPR011004">
    <property type="entry name" value="Trimer_LpxA-like_sf"/>
</dbReference>
<dbReference type="Proteomes" id="UP001597024">
    <property type="component" value="Unassembled WGS sequence"/>
</dbReference>
<protein>
    <submittedName>
        <fullName evidence="3">Amino acid adenylation protein</fullName>
    </submittedName>
</protein>
<comment type="caution">
    <text evidence="3">The sequence shown here is derived from an EMBL/GenBank/DDBJ whole genome shotgun (WGS) entry which is preliminary data.</text>
</comment>
<name>A0ABW3E7M4_9ACTN</name>
<feature type="non-terminal residue" evidence="3">
    <location>
        <position position="206"/>
    </location>
</feature>
<keyword evidence="2" id="KW-0472">Membrane</keyword>
<keyword evidence="4" id="KW-1185">Reference proteome</keyword>
<proteinExistence type="predicted"/>
<evidence type="ECO:0000256" key="2">
    <source>
        <dbReference type="SAM" id="Phobius"/>
    </source>
</evidence>
<sequence length="206" mass="22103">AVLMGGAPTSPAELLYRVPVATLVWMACTALSILVLVRLLAIGLRPGSHPVHSRQAWQAWATGRLMSMARVWLFPLYASMATPVWLRALGMRVGRDVELSTVLALPSMTSVGDGAFLADDTMVAPYELDAGRLRVGHVRIGKRAFLGNSGMTAPGRKVPKDGLVAVLSAAPKKAKAGSSYLGMPPVELRRTTEEADRSRTYDPPAR</sequence>